<name>A0A939G051_9HYPH</name>
<dbReference type="AlphaFoldDB" id="A0A939G051"/>
<dbReference type="Proteomes" id="UP000664122">
    <property type="component" value="Unassembled WGS sequence"/>
</dbReference>
<reference evidence="1" key="1">
    <citation type="submission" date="2021-03" db="EMBL/GenBank/DDBJ databases">
        <title>Whole genome sequence of Jiella sp. CQZ9-1.</title>
        <authorList>
            <person name="Tuo L."/>
        </authorList>
    </citation>
    <scope>NUCLEOTIDE SEQUENCE</scope>
    <source>
        <strain evidence="1">CQZ9-1</strain>
    </source>
</reference>
<accession>A0A939G051</accession>
<evidence type="ECO:0008006" key="3">
    <source>
        <dbReference type="Google" id="ProtNLM"/>
    </source>
</evidence>
<comment type="caution">
    <text evidence="1">The sequence shown here is derived from an EMBL/GenBank/DDBJ whole genome shotgun (WGS) entry which is preliminary data.</text>
</comment>
<evidence type="ECO:0000313" key="1">
    <source>
        <dbReference type="EMBL" id="MBO0663931.1"/>
    </source>
</evidence>
<dbReference type="RefSeq" id="WP_207258847.1">
    <property type="nucleotide sequence ID" value="NZ_JAFMPP010000014.1"/>
</dbReference>
<organism evidence="1 2">
    <name type="scientific">Jiella flava</name>
    <dbReference type="NCBI Taxonomy" id="2816857"/>
    <lineage>
        <taxon>Bacteria</taxon>
        <taxon>Pseudomonadati</taxon>
        <taxon>Pseudomonadota</taxon>
        <taxon>Alphaproteobacteria</taxon>
        <taxon>Hyphomicrobiales</taxon>
        <taxon>Aurantimonadaceae</taxon>
        <taxon>Jiella</taxon>
    </lineage>
</organism>
<proteinExistence type="predicted"/>
<protein>
    <recommendedName>
        <fullName evidence="3">DUF5615 domain-containing protein</fullName>
    </recommendedName>
</protein>
<sequence>MKALLDGNLPARLAVPLLELGCDVASFLKASKGLNNGELLKRLHREGFACLITVDKNIPYQQAVKGHPLAVLVTPSPRFGNLEPLLPNIAAALNRIQPDGVWLIAKSGSLETIKPKKT</sequence>
<evidence type="ECO:0000313" key="2">
    <source>
        <dbReference type="Proteomes" id="UP000664122"/>
    </source>
</evidence>
<keyword evidence="2" id="KW-1185">Reference proteome</keyword>
<dbReference type="EMBL" id="JAFMPP010000014">
    <property type="protein sequence ID" value="MBO0663931.1"/>
    <property type="molecule type" value="Genomic_DNA"/>
</dbReference>
<gene>
    <name evidence="1" type="ORF">J1C48_15230</name>
</gene>